<dbReference type="Proteomes" id="UP001201020">
    <property type="component" value="Chromosome"/>
</dbReference>
<dbReference type="AlphaFoldDB" id="A0A9Y1FMB0"/>
<name>A0A9Y1FMB0_9ARCH</name>
<proteinExistence type="predicted"/>
<protein>
    <submittedName>
        <fullName evidence="1">Uncharacterized protein</fullName>
    </submittedName>
</protein>
<reference evidence="1" key="1">
    <citation type="journal article" date="2022" name="Nat. Microbiol.">
        <title>Unique mobile elements and scalable gene flow at the prokaryote-eukaryote boundary revealed by circularized Asgard archaea genomes.</title>
        <authorList>
            <person name="Wu F."/>
            <person name="Speth D.R."/>
            <person name="Philosof A."/>
            <person name="Cremiere A."/>
            <person name="Narayanan A."/>
            <person name="Barco R.A."/>
            <person name="Connon S.A."/>
            <person name="Amend J.P."/>
            <person name="Antoshechkin I.A."/>
            <person name="Orphan V.J."/>
        </authorList>
    </citation>
    <scope>NUCLEOTIDE SEQUENCE</scope>
    <source>
        <strain evidence="1">PM71</strain>
    </source>
</reference>
<evidence type="ECO:0000313" key="1">
    <source>
        <dbReference type="EMBL" id="UJG41684.1"/>
    </source>
</evidence>
<gene>
    <name evidence="1" type="ORF">K9W45_04270</name>
</gene>
<dbReference type="EMBL" id="CP084166">
    <property type="protein sequence ID" value="UJG41684.1"/>
    <property type="molecule type" value="Genomic_DNA"/>
</dbReference>
<accession>A0A9Y1FMB0</accession>
<sequence length="973" mass="115419">MARLVKLTEGIDKEFWSIFFSKLISEYIQDKKFFDMLCTITYPFDDFCRIVHKAYQNTLEEINEISDPSLQNWLLVKKLKSRIVQSPNTTLLEISDKVIITIKEELMKKEKKYENPATLWDKAKRDEWKSEEVGSTFSYIEIQENESRFRNANEKIHENEIPISFFKTALKAEEVSIKATEQFSNIINNPVQKKLVKYYIKYIRNEEVRNAAYDRYLDFKKECTVLLKNDKFIKKLSAEEKTLFEKIINHSFKGMSFPSFPGLISVGSCPKFLNLHEDYDKNLYCFRIYGEGWNKEKTILPLLINLQEWIMEQMDTNDQEFLEMVEDIKDKLFAFSILLGFNEISYKDFEELFDKLKEIVENCEFPEFDHYLCAKKEKLERIQKINISPKQINPKRLIVFIHENIYLKKNEGIDEKNKTSIWYGDKEYGLQEFITYLIANTEFFPEEIEIYHKRINTDLRERLNNDNYRFFASLKAVIDSAILYLINDPDIKQSLTRLNHEFRFVKGGDNIWFIPYLSKKVKRSLFHEFYYMLLKGVHSWETKYFEYSQGFSFDSLSKEYKEKEIRQIIKKIWQNKSTINRSRRRINVQMMTKDGIRKNGNVVWSKNQILKYFDGPFSFYTFDNIGKVELFTYQTASKEKKIALPGIYLYKFLSNYHNINKAFGRLFMDEWYFTSHSLKNTSTAGYTLHDKALDKLIKTKDILLLSLSSEKWVEIIKEEQRYIRNIAAYAHLTDEREINVMEENFIEDSFGNIGCDINFELASLIVSELAKEDILILIRAKHSSRTESTYDIISESVNRKIQDSDLSKEDTIIDWIFEKNKQLKIPLFVFNEKAIFTPSREIGKLLPKSKSNRQLIIYINEPLKYNGRDKRKIVGMLIFGSRREEKLEGEIKKDLQPSLIFTVIPYERSSEETISYLKEFSRILTIYGDEKGGISIESLKRLFHLPYPDSKKLLDPSIFIKGINRIKIQEKLI</sequence>
<organism evidence="1">
    <name type="scientific">Candidatus Heimdallarchaeum aukensis</name>
    <dbReference type="NCBI Taxonomy" id="2876573"/>
    <lineage>
        <taxon>Archaea</taxon>
        <taxon>Promethearchaeati</taxon>
        <taxon>Candidatus Heimdallarchaeota</taxon>
        <taxon>Candidatus Heimdallarchaeia (ex Rinke et al. 2021) (nom. nud.)</taxon>
        <taxon>Candidatus Heimdallarchaeales</taxon>
        <taxon>Candidatus Heimdallarchaeaceae</taxon>
        <taxon>Candidatus Heimdallarchaeum</taxon>
    </lineage>
</organism>